<evidence type="ECO:0000256" key="1">
    <source>
        <dbReference type="ARBA" id="ARBA00022723"/>
    </source>
</evidence>
<dbReference type="Proteomes" id="UP000887577">
    <property type="component" value="Unplaced"/>
</dbReference>
<organism evidence="7 8">
    <name type="scientific">Panagrolaimus superbus</name>
    <dbReference type="NCBI Taxonomy" id="310955"/>
    <lineage>
        <taxon>Eukaryota</taxon>
        <taxon>Metazoa</taxon>
        <taxon>Ecdysozoa</taxon>
        <taxon>Nematoda</taxon>
        <taxon>Chromadorea</taxon>
        <taxon>Rhabditida</taxon>
        <taxon>Tylenchina</taxon>
        <taxon>Panagrolaimomorpha</taxon>
        <taxon>Panagrolaimoidea</taxon>
        <taxon>Panagrolaimidae</taxon>
        <taxon>Panagrolaimus</taxon>
    </lineage>
</organism>
<dbReference type="InterPro" id="IPR036855">
    <property type="entry name" value="Znf_CCCH_sf"/>
</dbReference>
<feature type="region of interest" description="Disordered" evidence="5">
    <location>
        <begin position="60"/>
        <end position="84"/>
    </location>
</feature>
<keyword evidence="2 4" id="KW-0863">Zinc-finger</keyword>
<dbReference type="SUPFAM" id="SSF90229">
    <property type="entry name" value="CCCH zinc finger"/>
    <property type="match status" value="1"/>
</dbReference>
<protein>
    <submittedName>
        <fullName evidence="8">C3H1-type domain-containing protein</fullName>
    </submittedName>
</protein>
<proteinExistence type="predicted"/>
<reference evidence="8" key="1">
    <citation type="submission" date="2022-11" db="UniProtKB">
        <authorList>
            <consortium name="WormBaseParasite"/>
        </authorList>
    </citation>
    <scope>IDENTIFICATION</scope>
</reference>
<sequence length="305" mass="34440">MSTPFGMNFGNQNNYGNHFMGNRHHQHQQQQFHQRNINNFQQYSPPPSFGLPSALPSMPPFLNQNSMMSNPTNSPLSLSSDGSTKEETKREIFFRTLSASLKEANKFYSGKTTSWKNPFLYKTTICENYSNRSYCRFGVNCWYAHGPHELRCIPESEDLPDQSFISQYLSFLGLPSQTLHQIIEHSYYVANLLSSSESSWFTSSKKSASDLPSFGSTRCVSASNSPINNKNEHVQLSSDPVNLLNTPKPKNDKFFSSYTSNGGWGEIESAINGIVDQNVSGISGNNDFGKSFRLFGDSFNHQKRW</sequence>
<evidence type="ECO:0000313" key="7">
    <source>
        <dbReference type="Proteomes" id="UP000887577"/>
    </source>
</evidence>
<evidence type="ECO:0000313" key="8">
    <source>
        <dbReference type="WBParaSite" id="PSU_v2.g7369.t1"/>
    </source>
</evidence>
<dbReference type="PROSITE" id="PS50103">
    <property type="entry name" value="ZF_C3H1"/>
    <property type="match status" value="1"/>
</dbReference>
<dbReference type="WBParaSite" id="PSU_v2.g7369.t1">
    <property type="protein sequence ID" value="PSU_v2.g7369.t1"/>
    <property type="gene ID" value="PSU_v2.g7369"/>
</dbReference>
<evidence type="ECO:0000256" key="5">
    <source>
        <dbReference type="SAM" id="MobiDB-lite"/>
    </source>
</evidence>
<keyword evidence="3 4" id="KW-0862">Zinc</keyword>
<dbReference type="Gene3D" id="4.10.1000.10">
    <property type="entry name" value="Zinc finger, CCCH-type"/>
    <property type="match status" value="1"/>
</dbReference>
<dbReference type="AlphaFoldDB" id="A0A914Z5Z4"/>
<feature type="compositionally biased region" description="Low complexity" evidence="5">
    <location>
        <begin position="69"/>
        <end position="80"/>
    </location>
</feature>
<keyword evidence="1 4" id="KW-0479">Metal-binding</keyword>
<feature type="domain" description="C3H1-type" evidence="6">
    <location>
        <begin position="120"/>
        <end position="148"/>
    </location>
</feature>
<dbReference type="SMART" id="SM00356">
    <property type="entry name" value="ZnF_C3H1"/>
    <property type="match status" value="1"/>
</dbReference>
<keyword evidence="7" id="KW-1185">Reference proteome</keyword>
<evidence type="ECO:0000256" key="3">
    <source>
        <dbReference type="ARBA" id="ARBA00022833"/>
    </source>
</evidence>
<evidence type="ECO:0000256" key="2">
    <source>
        <dbReference type="ARBA" id="ARBA00022771"/>
    </source>
</evidence>
<dbReference type="Pfam" id="PF00642">
    <property type="entry name" value="zf-CCCH"/>
    <property type="match status" value="1"/>
</dbReference>
<name>A0A914Z5Z4_9BILA</name>
<dbReference type="GO" id="GO:0008270">
    <property type="term" value="F:zinc ion binding"/>
    <property type="evidence" value="ECO:0007669"/>
    <property type="project" value="UniProtKB-KW"/>
</dbReference>
<feature type="zinc finger region" description="C3H1-type" evidence="4">
    <location>
        <begin position="120"/>
        <end position="148"/>
    </location>
</feature>
<evidence type="ECO:0000256" key="4">
    <source>
        <dbReference type="PROSITE-ProRule" id="PRU00723"/>
    </source>
</evidence>
<dbReference type="InterPro" id="IPR000571">
    <property type="entry name" value="Znf_CCCH"/>
</dbReference>
<evidence type="ECO:0000259" key="6">
    <source>
        <dbReference type="PROSITE" id="PS50103"/>
    </source>
</evidence>
<accession>A0A914Z5Z4</accession>